<name>A0A835GWU1_9MAGN</name>
<dbReference type="Proteomes" id="UP000631114">
    <property type="component" value="Unassembled WGS sequence"/>
</dbReference>
<sequence>MMKCSGYMAPEYALHELFSVRYDVFSFGVLLLEIVSGQKKRFTSILSGPSRDLLSYAWKLWREENLEDRPAMSSVVLMLNSYSLTLESPSALAFIIETRTGAQESENNHSTSSSLLYSVDAWSFFCEDKT</sequence>
<evidence type="ECO:0000313" key="3">
    <source>
        <dbReference type="Proteomes" id="UP000631114"/>
    </source>
</evidence>
<comment type="caution">
    <text evidence="2">The sequence shown here is derived from an EMBL/GenBank/DDBJ whole genome shotgun (WGS) entry which is preliminary data.</text>
</comment>
<reference evidence="2 3" key="1">
    <citation type="submission" date="2020-10" db="EMBL/GenBank/DDBJ databases">
        <title>The Coptis chinensis genome and diversification of protoberbering-type alkaloids.</title>
        <authorList>
            <person name="Wang B."/>
            <person name="Shu S."/>
            <person name="Song C."/>
            <person name="Liu Y."/>
        </authorList>
    </citation>
    <scope>NUCLEOTIDE SEQUENCE [LARGE SCALE GENOMIC DNA]</scope>
    <source>
        <strain evidence="2">HL-2020</strain>
        <tissue evidence="2">Leaf</tissue>
    </source>
</reference>
<organism evidence="2 3">
    <name type="scientific">Coptis chinensis</name>
    <dbReference type="NCBI Taxonomy" id="261450"/>
    <lineage>
        <taxon>Eukaryota</taxon>
        <taxon>Viridiplantae</taxon>
        <taxon>Streptophyta</taxon>
        <taxon>Embryophyta</taxon>
        <taxon>Tracheophyta</taxon>
        <taxon>Spermatophyta</taxon>
        <taxon>Magnoliopsida</taxon>
        <taxon>Ranunculales</taxon>
        <taxon>Ranunculaceae</taxon>
        <taxon>Coptidoideae</taxon>
        <taxon>Coptis</taxon>
    </lineage>
</organism>
<dbReference type="EMBL" id="JADFTS010000009">
    <property type="protein sequence ID" value="KAF9588276.1"/>
    <property type="molecule type" value="Genomic_DNA"/>
</dbReference>
<dbReference type="PANTHER" id="PTHR27006:SF606">
    <property type="entry name" value="INTERLEUKIN-1 RECEPTOR-ASSOCIATED KINASE 4"/>
    <property type="match status" value="1"/>
</dbReference>
<keyword evidence="3" id="KW-1185">Reference proteome</keyword>
<dbReference type="Pfam" id="PF07714">
    <property type="entry name" value="PK_Tyr_Ser-Thr"/>
    <property type="match status" value="1"/>
</dbReference>
<proteinExistence type="predicted"/>
<dbReference type="OrthoDB" id="688481at2759"/>
<accession>A0A835GWU1</accession>
<dbReference type="InterPro" id="IPR001245">
    <property type="entry name" value="Ser-Thr/Tyr_kinase_cat_dom"/>
</dbReference>
<dbReference type="AlphaFoldDB" id="A0A835GWU1"/>
<evidence type="ECO:0000313" key="2">
    <source>
        <dbReference type="EMBL" id="KAF9588276.1"/>
    </source>
</evidence>
<dbReference type="Gene3D" id="1.10.510.10">
    <property type="entry name" value="Transferase(Phosphotransferase) domain 1"/>
    <property type="match status" value="1"/>
</dbReference>
<dbReference type="SUPFAM" id="SSF56112">
    <property type="entry name" value="Protein kinase-like (PK-like)"/>
    <property type="match status" value="1"/>
</dbReference>
<evidence type="ECO:0000259" key="1">
    <source>
        <dbReference type="Pfam" id="PF07714"/>
    </source>
</evidence>
<gene>
    <name evidence="2" type="ORF">IFM89_008693</name>
</gene>
<feature type="domain" description="Serine-threonine/tyrosine-protein kinase catalytic" evidence="1">
    <location>
        <begin position="7"/>
        <end position="43"/>
    </location>
</feature>
<dbReference type="InterPro" id="IPR011009">
    <property type="entry name" value="Kinase-like_dom_sf"/>
</dbReference>
<protein>
    <recommendedName>
        <fullName evidence="1">Serine-threonine/tyrosine-protein kinase catalytic domain-containing protein</fullName>
    </recommendedName>
</protein>
<dbReference type="GO" id="GO:0004672">
    <property type="term" value="F:protein kinase activity"/>
    <property type="evidence" value="ECO:0007669"/>
    <property type="project" value="InterPro"/>
</dbReference>
<dbReference type="PANTHER" id="PTHR27006">
    <property type="entry name" value="PROMASTIGOTE SURFACE ANTIGEN PROTEIN PSA"/>
    <property type="match status" value="1"/>
</dbReference>